<evidence type="ECO:0000259" key="9">
    <source>
        <dbReference type="Pfam" id="PF00725"/>
    </source>
</evidence>
<sequence>MVRKIRKACVIGSGVMGSGIAAHLANVGIPVLLLDIVPKDLTPEEKEKGLTLQDKAVRNRIAETNKAKLLKQKPAPLTKKENLELIEAGNLEDDLPRIREADWIIEAVVENLEVKRSVFEKIDRYRRPGSIVSSNTSGISIRQMAEGRSEDFKRHFLGTHFFNPPRYLKLLEIIPAEETDPEVTETMKTFAEDVLGKGVVIAKDTPNFIANRIGTYGLLVTVREMVKGGYSIGEVDSVTGPLIGRPKSATFRTLDVVGLDTFVHVANNVYHQVEGEEKEVFKVPDFVLKMLEKGWLGAKSGQGFYLKKGKEIFELDIRAMDYVPRKKLKTASTEAAKQQRGAKNKLKALVYADDRAGRLLWNIFAPTLIYAAERAYAIADDLVAVDQAMKWGFGWELGPFESWDAIGLEKSVERMEKEGYAVPGWVKEMLAKGFKSFYKTEKGKVYYYHQGEYKAVRENKKTIHLKLWKEEHGVIKKNAGASLIDLGDDVALLEFHSPNNAIGMDIIQMINAAVEEAEKNFKGLVIGNQGKNFCVGANIALMLMEAQDENFDELDLVVRQFQQAMLRIKYAQKPVVAAPFNMTLGGGAEVCLHAPRIQASMETYIGLVEVGVGLIPGGGGSKELYVKHLERLPQGIKVDLQDVVMKVFETVAMAKVSASAEEARENGFLSPEDSISVNPDHLLYDAKQRVLELYEKGFRPKARKKIPVAGETGYAAMLLAAQTMHRSGYISDHDLKIAKKLAYVLAGGKVPFGTEVDEQYLLDLEREAFLSLIGEPKTQERMQHMLLKGKPLRN</sequence>
<comment type="catalytic activity">
    <reaction evidence="8">
        <text>a (3S)-3-hydroxyacyl-CoA + NAD(+) = a 3-oxoacyl-CoA + NADH + H(+)</text>
        <dbReference type="Rhea" id="RHEA:22432"/>
        <dbReference type="ChEBI" id="CHEBI:15378"/>
        <dbReference type="ChEBI" id="CHEBI:57318"/>
        <dbReference type="ChEBI" id="CHEBI:57540"/>
        <dbReference type="ChEBI" id="CHEBI:57945"/>
        <dbReference type="ChEBI" id="CHEBI:90726"/>
        <dbReference type="EC" id="1.1.1.35"/>
    </reaction>
</comment>
<dbReference type="InterPro" id="IPR001753">
    <property type="entry name" value="Enoyl-CoA_hydra/iso"/>
</dbReference>
<evidence type="ECO:0000256" key="5">
    <source>
        <dbReference type="ARBA" id="ARBA00023002"/>
    </source>
</evidence>
<dbReference type="EC" id="4.2.1.17" evidence="11"/>
<proteinExistence type="inferred from homology"/>
<dbReference type="Pfam" id="PF00725">
    <property type="entry name" value="3HCDH"/>
    <property type="match status" value="1"/>
</dbReference>
<dbReference type="PANTHER" id="PTHR48075:SF7">
    <property type="entry name" value="3-HYDROXYACYL-COA DEHYDROGENASE-RELATED"/>
    <property type="match status" value="1"/>
</dbReference>
<name>A0A150M268_9BACI</name>
<dbReference type="Pfam" id="PF02737">
    <property type="entry name" value="3HCDH_N"/>
    <property type="match status" value="1"/>
</dbReference>
<accession>A0A150M268</accession>
<dbReference type="GO" id="GO:0003857">
    <property type="term" value="F:(3S)-3-hydroxyacyl-CoA dehydrogenase (NAD+) activity"/>
    <property type="evidence" value="ECO:0007669"/>
    <property type="project" value="UniProtKB-EC"/>
</dbReference>
<evidence type="ECO:0000256" key="3">
    <source>
        <dbReference type="ARBA" id="ARBA00022832"/>
    </source>
</evidence>
<dbReference type="CDD" id="cd06558">
    <property type="entry name" value="crotonase-like"/>
    <property type="match status" value="1"/>
</dbReference>
<keyword evidence="4" id="KW-0442">Lipid degradation</keyword>
<dbReference type="GO" id="GO:0004300">
    <property type="term" value="F:enoyl-CoA hydratase activity"/>
    <property type="evidence" value="ECO:0007669"/>
    <property type="project" value="UniProtKB-EC"/>
</dbReference>
<dbReference type="STRING" id="301148.B4135_2298"/>
<dbReference type="OrthoDB" id="9771883at2"/>
<dbReference type="InterPro" id="IPR036291">
    <property type="entry name" value="NAD(P)-bd_dom_sf"/>
</dbReference>
<dbReference type="SUPFAM" id="SSF51735">
    <property type="entry name" value="NAD(P)-binding Rossmann-fold domains"/>
    <property type="match status" value="1"/>
</dbReference>
<keyword evidence="7" id="KW-0443">Lipid metabolism</keyword>
<dbReference type="AlphaFoldDB" id="A0A150M268"/>
<dbReference type="RefSeq" id="WP_061569050.1">
    <property type="nucleotide sequence ID" value="NZ_LQYT01000049.1"/>
</dbReference>
<dbReference type="Pfam" id="PF00378">
    <property type="entry name" value="ECH_1"/>
    <property type="match status" value="1"/>
</dbReference>
<dbReference type="GO" id="GO:0070403">
    <property type="term" value="F:NAD+ binding"/>
    <property type="evidence" value="ECO:0007669"/>
    <property type="project" value="InterPro"/>
</dbReference>
<keyword evidence="3" id="KW-0276">Fatty acid metabolism</keyword>
<comment type="similarity">
    <text evidence="2">Belongs to the 3-hydroxyacyl-CoA dehydrogenase family.</text>
</comment>
<dbReference type="InterPro" id="IPR029045">
    <property type="entry name" value="ClpP/crotonase-like_dom_sf"/>
</dbReference>
<dbReference type="PANTHER" id="PTHR48075">
    <property type="entry name" value="3-HYDROXYACYL-COA DEHYDROGENASE FAMILY PROTEIN"/>
    <property type="match status" value="1"/>
</dbReference>
<dbReference type="SUPFAM" id="SSF52096">
    <property type="entry name" value="ClpP/crotonase"/>
    <property type="match status" value="1"/>
</dbReference>
<reference evidence="11 12" key="1">
    <citation type="submission" date="2016-01" db="EMBL/GenBank/DDBJ databases">
        <title>Draft Genome Sequences of Seven Thermophilic Sporeformers Isolated from Foods.</title>
        <authorList>
            <person name="Berendsen E.M."/>
            <person name="Wells-Bennik M.H."/>
            <person name="Krawcyk A.O."/>
            <person name="De Jong A."/>
            <person name="Holsappel S."/>
            <person name="Eijlander R.T."/>
            <person name="Kuipers O.P."/>
        </authorList>
    </citation>
    <scope>NUCLEOTIDE SEQUENCE [LARGE SCALE GENOMIC DNA]</scope>
    <source>
        <strain evidence="11 12">B4135</strain>
    </source>
</reference>
<evidence type="ECO:0000256" key="4">
    <source>
        <dbReference type="ARBA" id="ARBA00022963"/>
    </source>
</evidence>
<feature type="domain" description="3-hydroxyacyl-CoA dehydrogenase NAD binding" evidence="10">
    <location>
        <begin position="8"/>
        <end position="205"/>
    </location>
</feature>
<dbReference type="UniPathway" id="UPA00659"/>
<dbReference type="Gene3D" id="3.90.226.10">
    <property type="entry name" value="2-enoyl-CoA Hydratase, Chain A, domain 1"/>
    <property type="match status" value="1"/>
</dbReference>
<comment type="pathway">
    <text evidence="1">Lipid metabolism; fatty acid beta-oxidation.</text>
</comment>
<evidence type="ECO:0000256" key="6">
    <source>
        <dbReference type="ARBA" id="ARBA00023027"/>
    </source>
</evidence>
<dbReference type="InterPro" id="IPR006176">
    <property type="entry name" value="3-OHacyl-CoA_DH_NAD-bd"/>
</dbReference>
<evidence type="ECO:0000259" key="10">
    <source>
        <dbReference type="Pfam" id="PF02737"/>
    </source>
</evidence>
<evidence type="ECO:0000256" key="1">
    <source>
        <dbReference type="ARBA" id="ARBA00005005"/>
    </source>
</evidence>
<evidence type="ECO:0000313" key="11">
    <source>
        <dbReference type="EMBL" id="KYD18680.1"/>
    </source>
</evidence>
<keyword evidence="5 11" id="KW-0560">Oxidoreductase</keyword>
<dbReference type="SUPFAM" id="SSF48179">
    <property type="entry name" value="6-phosphogluconate dehydrogenase C-terminal domain-like"/>
    <property type="match status" value="2"/>
</dbReference>
<dbReference type="Proteomes" id="UP000075683">
    <property type="component" value="Unassembled WGS sequence"/>
</dbReference>
<keyword evidence="6" id="KW-0520">NAD</keyword>
<evidence type="ECO:0000256" key="8">
    <source>
        <dbReference type="ARBA" id="ARBA00049556"/>
    </source>
</evidence>
<dbReference type="InterPro" id="IPR006108">
    <property type="entry name" value="3HC_DH_C"/>
</dbReference>
<dbReference type="GO" id="GO:0006635">
    <property type="term" value="P:fatty acid beta-oxidation"/>
    <property type="evidence" value="ECO:0007669"/>
    <property type="project" value="UniProtKB-UniPathway"/>
</dbReference>
<evidence type="ECO:0000256" key="2">
    <source>
        <dbReference type="ARBA" id="ARBA00009463"/>
    </source>
</evidence>
<dbReference type="InterPro" id="IPR008927">
    <property type="entry name" value="6-PGluconate_DH-like_C_sf"/>
</dbReference>
<organism evidence="11 12">
    <name type="scientific">Caldibacillus debilis</name>
    <dbReference type="NCBI Taxonomy" id="301148"/>
    <lineage>
        <taxon>Bacteria</taxon>
        <taxon>Bacillati</taxon>
        <taxon>Bacillota</taxon>
        <taxon>Bacilli</taxon>
        <taxon>Bacillales</taxon>
        <taxon>Bacillaceae</taxon>
        <taxon>Caldibacillus</taxon>
    </lineage>
</organism>
<dbReference type="EC" id="1.1.1.35" evidence="11"/>
<feature type="domain" description="3-hydroxyacyl-CoA dehydrogenase C-terminal" evidence="9">
    <location>
        <begin position="208"/>
        <end position="305"/>
    </location>
</feature>
<comment type="caution">
    <text evidence="11">The sequence shown here is derived from an EMBL/GenBank/DDBJ whole genome shotgun (WGS) entry which is preliminary data.</text>
</comment>
<gene>
    <name evidence="11" type="ORF">B4135_2298</name>
</gene>
<dbReference type="Gene3D" id="3.40.50.720">
    <property type="entry name" value="NAD(P)-binding Rossmann-like Domain"/>
    <property type="match status" value="1"/>
</dbReference>
<evidence type="ECO:0000313" key="12">
    <source>
        <dbReference type="Proteomes" id="UP000075683"/>
    </source>
</evidence>
<dbReference type="PATRIC" id="fig|301148.3.peg.3803"/>
<protein>
    <submittedName>
        <fullName evidence="11">Enoyl-CoA hydratase</fullName>
        <ecNumber evidence="11">1.1.1.35</ecNumber>
        <ecNumber evidence="11">4.2.1.17</ecNumber>
    </submittedName>
</protein>
<evidence type="ECO:0000256" key="7">
    <source>
        <dbReference type="ARBA" id="ARBA00023098"/>
    </source>
</evidence>
<keyword evidence="11" id="KW-0456">Lyase</keyword>
<dbReference type="Gene3D" id="1.10.1040.50">
    <property type="match status" value="1"/>
</dbReference>
<dbReference type="EMBL" id="LQYT01000049">
    <property type="protein sequence ID" value="KYD18680.1"/>
    <property type="molecule type" value="Genomic_DNA"/>
</dbReference>